<evidence type="ECO:0000313" key="4">
    <source>
        <dbReference type="Proteomes" id="UP001337655"/>
    </source>
</evidence>
<sequence>MTVKGFLGTLLPHHALAFPSILETRTNGSQVLEFDCAIISEVCANMCFGAYFLGIGVDLTLHNAILTRKRARRKAAGCAPRPNRCSVAKGAPPGVDCDEYPSASTDIQGSMKNRVNRCVPIERNSRQGTEISRFEALSRPGGCDFKTGFASPHLTSNFCSGEYELVSSAPPNNPANGVPSSAPLPSSASPSAGFSLNGVKLSEPL</sequence>
<comment type="caution">
    <text evidence="3">The sequence shown here is derived from an EMBL/GenBank/DDBJ whole genome shotgun (WGS) entry which is preliminary data.</text>
</comment>
<evidence type="ECO:0000313" key="3">
    <source>
        <dbReference type="EMBL" id="KAK5166277.1"/>
    </source>
</evidence>
<organism evidence="3 4">
    <name type="scientific">Saxophila tyrrhenica</name>
    <dbReference type="NCBI Taxonomy" id="1690608"/>
    <lineage>
        <taxon>Eukaryota</taxon>
        <taxon>Fungi</taxon>
        <taxon>Dikarya</taxon>
        <taxon>Ascomycota</taxon>
        <taxon>Pezizomycotina</taxon>
        <taxon>Dothideomycetes</taxon>
        <taxon>Dothideomycetidae</taxon>
        <taxon>Mycosphaerellales</taxon>
        <taxon>Extremaceae</taxon>
        <taxon>Saxophila</taxon>
    </lineage>
</organism>
<gene>
    <name evidence="3" type="ORF">LTR77_008538</name>
</gene>
<dbReference type="Proteomes" id="UP001337655">
    <property type="component" value="Unassembled WGS sequence"/>
</dbReference>
<reference evidence="3 4" key="1">
    <citation type="submission" date="2023-08" db="EMBL/GenBank/DDBJ databases">
        <title>Black Yeasts Isolated from many extreme environments.</title>
        <authorList>
            <person name="Coleine C."/>
            <person name="Stajich J.E."/>
            <person name="Selbmann L."/>
        </authorList>
    </citation>
    <scope>NUCLEOTIDE SEQUENCE [LARGE SCALE GENOMIC DNA]</scope>
    <source>
        <strain evidence="3 4">CCFEE 5935</strain>
    </source>
</reference>
<name>A0AAV9P4J3_9PEZI</name>
<dbReference type="AlphaFoldDB" id="A0AAV9P4J3"/>
<feature type="compositionally biased region" description="Low complexity" evidence="1">
    <location>
        <begin position="179"/>
        <end position="192"/>
    </location>
</feature>
<accession>A0AAV9P4J3</accession>
<dbReference type="Pfam" id="PF14040">
    <property type="entry name" value="DNase_NucA_NucB"/>
    <property type="match status" value="1"/>
</dbReference>
<proteinExistence type="predicted"/>
<dbReference type="EMBL" id="JAVRRT010000014">
    <property type="protein sequence ID" value="KAK5166277.1"/>
    <property type="molecule type" value="Genomic_DNA"/>
</dbReference>
<evidence type="ECO:0000256" key="1">
    <source>
        <dbReference type="SAM" id="MobiDB-lite"/>
    </source>
</evidence>
<protein>
    <recommendedName>
        <fullName evidence="2">Deoxyribonuclease NucA/NucB domain-containing protein</fullName>
    </recommendedName>
</protein>
<dbReference type="GeneID" id="89929871"/>
<feature type="domain" description="Deoxyribonuclease NucA/NucB" evidence="2">
    <location>
        <begin position="67"/>
        <end position="135"/>
    </location>
</feature>
<keyword evidence="4" id="KW-1185">Reference proteome</keyword>
<dbReference type="RefSeq" id="XP_064656230.1">
    <property type="nucleotide sequence ID" value="XM_064805770.1"/>
</dbReference>
<feature type="region of interest" description="Disordered" evidence="1">
    <location>
        <begin position="169"/>
        <end position="205"/>
    </location>
</feature>
<evidence type="ECO:0000259" key="2">
    <source>
        <dbReference type="Pfam" id="PF14040"/>
    </source>
</evidence>
<dbReference type="InterPro" id="IPR029476">
    <property type="entry name" value="DNase_NucA_NucB"/>
</dbReference>